<dbReference type="Proteomes" id="UP001575652">
    <property type="component" value="Unassembled WGS sequence"/>
</dbReference>
<evidence type="ECO:0000313" key="4">
    <source>
        <dbReference type="Proteomes" id="UP001575652"/>
    </source>
</evidence>
<proteinExistence type="predicted"/>
<dbReference type="SUPFAM" id="SSF46785">
    <property type="entry name" value="Winged helix' DNA-binding domain"/>
    <property type="match status" value="1"/>
</dbReference>
<organism evidence="3 4">
    <name type="scientific">Arthrobacter halodurans</name>
    <dbReference type="NCBI Taxonomy" id="516699"/>
    <lineage>
        <taxon>Bacteria</taxon>
        <taxon>Bacillati</taxon>
        <taxon>Actinomycetota</taxon>
        <taxon>Actinomycetes</taxon>
        <taxon>Micrococcales</taxon>
        <taxon>Micrococcaceae</taxon>
        <taxon>Arthrobacter</taxon>
    </lineage>
</organism>
<dbReference type="PANTHER" id="PTHR33164">
    <property type="entry name" value="TRANSCRIPTIONAL REGULATOR, MARR FAMILY"/>
    <property type="match status" value="1"/>
</dbReference>
<feature type="domain" description="HTH marR-type" evidence="2">
    <location>
        <begin position="18"/>
        <end position="158"/>
    </location>
</feature>
<accession>A0ABV4US62</accession>
<protein>
    <submittedName>
        <fullName evidence="3">MarR family winged helix-turn-helix transcriptional regulator</fullName>
    </submittedName>
</protein>
<name>A0ABV4US62_9MICC</name>
<dbReference type="InterPro" id="IPR036388">
    <property type="entry name" value="WH-like_DNA-bd_sf"/>
</dbReference>
<evidence type="ECO:0000313" key="3">
    <source>
        <dbReference type="EMBL" id="MFB0836297.1"/>
    </source>
</evidence>
<sequence>MTSEGHGPSGYWYRKATEGDGTTAILNALRDYTTSEAAMRRRTRESMGMGANDLLALRFLFQDKRSGRVSRPRDLAHRLGITSASVTTLVDRLIASGHIQRQQDPNDRRSIILQPTPDADREVRHTLGGMHERMRAAAGGMTDADTAVVVGFLRRMTEAVDAVDAAPDSAAGAGHVGPAASDAAPGGAAPGDEAPGGPGHTSTHP</sequence>
<evidence type="ECO:0000259" key="2">
    <source>
        <dbReference type="PROSITE" id="PS50995"/>
    </source>
</evidence>
<dbReference type="InterPro" id="IPR036390">
    <property type="entry name" value="WH_DNA-bd_sf"/>
</dbReference>
<dbReference type="Pfam" id="PF01047">
    <property type="entry name" value="MarR"/>
    <property type="match status" value="1"/>
</dbReference>
<dbReference type="InterPro" id="IPR039422">
    <property type="entry name" value="MarR/SlyA-like"/>
</dbReference>
<comment type="caution">
    <text evidence="3">The sequence shown here is derived from an EMBL/GenBank/DDBJ whole genome shotgun (WGS) entry which is preliminary data.</text>
</comment>
<dbReference type="PANTHER" id="PTHR33164:SF43">
    <property type="entry name" value="HTH-TYPE TRANSCRIPTIONAL REPRESSOR YETL"/>
    <property type="match status" value="1"/>
</dbReference>
<dbReference type="PROSITE" id="PS50995">
    <property type="entry name" value="HTH_MARR_2"/>
    <property type="match status" value="1"/>
</dbReference>
<dbReference type="Gene3D" id="1.10.10.10">
    <property type="entry name" value="Winged helix-like DNA-binding domain superfamily/Winged helix DNA-binding domain"/>
    <property type="match status" value="1"/>
</dbReference>
<gene>
    <name evidence="3" type="ORF">ACETWP_17035</name>
</gene>
<keyword evidence="4" id="KW-1185">Reference proteome</keyword>
<dbReference type="SMART" id="SM00347">
    <property type="entry name" value="HTH_MARR"/>
    <property type="match status" value="1"/>
</dbReference>
<dbReference type="InterPro" id="IPR000835">
    <property type="entry name" value="HTH_MarR-typ"/>
</dbReference>
<reference evidence="3 4" key="1">
    <citation type="submission" date="2024-09" db="EMBL/GenBank/DDBJ databases">
        <authorList>
            <person name="Salinas-Garcia M.A."/>
            <person name="Prieme A."/>
        </authorList>
    </citation>
    <scope>NUCLEOTIDE SEQUENCE [LARGE SCALE GENOMIC DNA]</scope>
    <source>
        <strain evidence="3 4">DSM 21081</strain>
    </source>
</reference>
<dbReference type="RefSeq" id="WP_373973483.1">
    <property type="nucleotide sequence ID" value="NZ_JBHDLJ010000021.1"/>
</dbReference>
<dbReference type="EMBL" id="JBHDLJ010000021">
    <property type="protein sequence ID" value="MFB0836297.1"/>
    <property type="molecule type" value="Genomic_DNA"/>
</dbReference>
<feature type="compositionally biased region" description="Low complexity" evidence="1">
    <location>
        <begin position="168"/>
        <end position="193"/>
    </location>
</feature>
<evidence type="ECO:0000256" key="1">
    <source>
        <dbReference type="SAM" id="MobiDB-lite"/>
    </source>
</evidence>
<feature type="region of interest" description="Disordered" evidence="1">
    <location>
        <begin position="168"/>
        <end position="205"/>
    </location>
</feature>